<name>A0A2V5L2D2_9MICC</name>
<feature type="signal peptide" evidence="1">
    <location>
        <begin position="1"/>
        <end position="19"/>
    </location>
</feature>
<sequence>MLGLVFLAAIMIPAAAAQAHDVLEATTPSDGST</sequence>
<evidence type="ECO:0000313" key="2">
    <source>
        <dbReference type="EMBL" id="PYI63953.1"/>
    </source>
</evidence>
<protein>
    <submittedName>
        <fullName evidence="2">Copper resistance protein CopC</fullName>
    </submittedName>
</protein>
<feature type="chain" id="PRO_5016031784" evidence="1">
    <location>
        <begin position="20"/>
        <end position="33"/>
    </location>
</feature>
<gene>
    <name evidence="2" type="ORF">CVV68_22835</name>
</gene>
<reference evidence="2 3" key="1">
    <citation type="submission" date="2018-05" db="EMBL/GenBank/DDBJ databases">
        <title>Genetic diversity of glacier-inhabiting Cryobacterium bacteria in China and description of Cryobacterium mengkeensis sp. nov. and Arthrobacter glacialis sp. nov.</title>
        <authorList>
            <person name="Liu Q."/>
            <person name="Xin Y.-H."/>
        </authorList>
    </citation>
    <scope>NUCLEOTIDE SEQUENCE [LARGE SCALE GENOMIC DNA]</scope>
    <source>
        <strain evidence="2 3">LI2</strain>
    </source>
</reference>
<evidence type="ECO:0000256" key="1">
    <source>
        <dbReference type="SAM" id="SignalP"/>
    </source>
</evidence>
<comment type="caution">
    <text evidence="2">The sequence shown here is derived from an EMBL/GenBank/DDBJ whole genome shotgun (WGS) entry which is preliminary data.</text>
</comment>
<dbReference type="AlphaFoldDB" id="A0A2V5L2D2"/>
<accession>A0A2V5L2D2</accession>
<dbReference type="EMBL" id="QJVD01000089">
    <property type="protein sequence ID" value="PYI63953.1"/>
    <property type="molecule type" value="Genomic_DNA"/>
</dbReference>
<keyword evidence="1" id="KW-0732">Signal</keyword>
<organism evidence="2 3">
    <name type="scientific">Arthrobacter livingstonensis</name>
    <dbReference type="NCBI Taxonomy" id="670078"/>
    <lineage>
        <taxon>Bacteria</taxon>
        <taxon>Bacillati</taxon>
        <taxon>Actinomycetota</taxon>
        <taxon>Actinomycetes</taxon>
        <taxon>Micrococcales</taxon>
        <taxon>Micrococcaceae</taxon>
        <taxon>Arthrobacter</taxon>
    </lineage>
</organism>
<keyword evidence="3" id="KW-1185">Reference proteome</keyword>
<proteinExistence type="predicted"/>
<dbReference type="Proteomes" id="UP000247832">
    <property type="component" value="Unassembled WGS sequence"/>
</dbReference>
<feature type="non-terminal residue" evidence="2">
    <location>
        <position position="33"/>
    </location>
</feature>
<evidence type="ECO:0000313" key="3">
    <source>
        <dbReference type="Proteomes" id="UP000247832"/>
    </source>
</evidence>